<dbReference type="Proteomes" id="UP000823937">
    <property type="component" value="Unassembled WGS sequence"/>
</dbReference>
<protein>
    <submittedName>
        <fullName evidence="1">Heptaprenyl diphosphate synthase component 1</fullName>
    </submittedName>
</protein>
<dbReference type="Gene3D" id="1.20.120.1450">
    <property type="match status" value="1"/>
</dbReference>
<gene>
    <name evidence="1" type="ORF">H9895_10135</name>
</gene>
<dbReference type="AlphaFoldDB" id="A0A9D1PNR5"/>
<dbReference type="EMBL" id="DXHX01000143">
    <property type="protein sequence ID" value="HIV75427.1"/>
    <property type="molecule type" value="Genomic_DNA"/>
</dbReference>
<accession>A0A9D1PNR5</accession>
<reference evidence="1" key="2">
    <citation type="submission" date="2021-04" db="EMBL/GenBank/DDBJ databases">
        <authorList>
            <person name="Gilroy R."/>
        </authorList>
    </citation>
    <scope>NUCLEOTIDE SEQUENCE</scope>
    <source>
        <strain evidence="1">CHK169-2315</strain>
    </source>
</reference>
<evidence type="ECO:0000313" key="2">
    <source>
        <dbReference type="Proteomes" id="UP000823937"/>
    </source>
</evidence>
<name>A0A9D1PNR5_9BACI</name>
<proteinExistence type="predicted"/>
<dbReference type="GO" id="GO:0009234">
    <property type="term" value="P:menaquinone biosynthetic process"/>
    <property type="evidence" value="ECO:0007669"/>
    <property type="project" value="InterPro"/>
</dbReference>
<sequence length="260" mass="30650">MVYVRTLSSKVNEIETMIYNKTEHPYVERFIQKPFIDSDKLFVLHHLYEKSSVKDDLKQPYMVSIMLVQMALDTHETIPSEFAAPMQETTKQITVLAGDFYSGLYYYLLADLEDIAMIRTLAHAIEQINEAKMKLYKNDCVSFDSFVQTIEKIETFLLEAVVHETRMDTDTFSIIKQFLTLSRLMSENEKWMNGQVSYIERFAQQYLSDRQMEQYVKEKTNNLKEKFVEQLRQPFVNIELRNYMCEKLNVTIDTTAVEEG</sequence>
<comment type="caution">
    <text evidence="1">The sequence shown here is derived from an EMBL/GenBank/DDBJ whole genome shotgun (WGS) entry which is preliminary data.</text>
</comment>
<evidence type="ECO:0000313" key="1">
    <source>
        <dbReference type="EMBL" id="HIV75427.1"/>
    </source>
</evidence>
<dbReference type="InterPro" id="IPR009920">
    <property type="entry name" value="HEPPP_synth_su1"/>
</dbReference>
<dbReference type="Pfam" id="PF07307">
    <property type="entry name" value="HEPPP_synt_1"/>
    <property type="match status" value="1"/>
</dbReference>
<organism evidence="1 2">
    <name type="scientific">Candidatus Pseudogracilibacillus intestinigallinarum</name>
    <dbReference type="NCBI Taxonomy" id="2838742"/>
    <lineage>
        <taxon>Bacteria</taxon>
        <taxon>Bacillati</taxon>
        <taxon>Bacillota</taxon>
        <taxon>Bacilli</taxon>
        <taxon>Bacillales</taxon>
        <taxon>Bacillaceae</taxon>
        <taxon>Pseudogracilibacillus</taxon>
    </lineage>
</organism>
<reference evidence="1" key="1">
    <citation type="journal article" date="2021" name="PeerJ">
        <title>Extensive microbial diversity within the chicken gut microbiome revealed by metagenomics and culture.</title>
        <authorList>
            <person name="Gilroy R."/>
            <person name="Ravi A."/>
            <person name="Getino M."/>
            <person name="Pursley I."/>
            <person name="Horton D.L."/>
            <person name="Alikhan N.F."/>
            <person name="Baker D."/>
            <person name="Gharbi K."/>
            <person name="Hall N."/>
            <person name="Watson M."/>
            <person name="Adriaenssens E.M."/>
            <person name="Foster-Nyarko E."/>
            <person name="Jarju S."/>
            <person name="Secka A."/>
            <person name="Antonio M."/>
            <person name="Oren A."/>
            <person name="Chaudhuri R.R."/>
            <person name="La Ragione R."/>
            <person name="Hildebrand F."/>
            <person name="Pallen M.J."/>
        </authorList>
    </citation>
    <scope>NUCLEOTIDE SEQUENCE</scope>
    <source>
        <strain evidence="1">CHK169-2315</strain>
    </source>
</reference>